<reference evidence="2 4" key="1">
    <citation type="submission" date="2015-11" db="EMBL/GenBank/DDBJ databases">
        <title>Genomic analysis of 38 Legionella species identifies large and diverse effector repertoires.</title>
        <authorList>
            <person name="Burstein D."/>
            <person name="Amaro F."/>
            <person name="Zusman T."/>
            <person name="Lifshitz Z."/>
            <person name="Cohen O."/>
            <person name="Gilbert J.A."/>
            <person name="Pupko T."/>
            <person name="Shuman H.A."/>
            <person name="Segal G."/>
        </authorList>
    </citation>
    <scope>NUCLEOTIDE SEQUENCE [LARGE SCALE GENOMIC DNA]</scope>
    <source>
        <strain evidence="2 4">WO-44C</strain>
    </source>
</reference>
<keyword evidence="1" id="KW-0812">Transmembrane</keyword>
<evidence type="ECO:0000313" key="2">
    <source>
        <dbReference type="EMBL" id="KTD02023.1"/>
    </source>
</evidence>
<dbReference type="AlphaFoldDB" id="A0A0W0U329"/>
<proteinExistence type="predicted"/>
<dbReference type="EMBL" id="LNYB01000026">
    <property type="protein sequence ID" value="KTD02023.1"/>
    <property type="molecule type" value="Genomic_DNA"/>
</dbReference>
<dbReference type="RefSeq" id="WP_058444256.1">
    <property type="nucleotide sequence ID" value="NZ_CAAAHT010000038.1"/>
</dbReference>
<organism evidence="2 4">
    <name type="scientific">Legionella feeleii</name>
    <dbReference type="NCBI Taxonomy" id="453"/>
    <lineage>
        <taxon>Bacteria</taxon>
        <taxon>Pseudomonadati</taxon>
        <taxon>Pseudomonadota</taxon>
        <taxon>Gammaproteobacteria</taxon>
        <taxon>Legionellales</taxon>
        <taxon>Legionellaceae</taxon>
        <taxon>Legionella</taxon>
    </lineage>
</organism>
<keyword evidence="1" id="KW-1133">Transmembrane helix</keyword>
<reference evidence="3 5" key="2">
    <citation type="submission" date="2018-06" db="EMBL/GenBank/DDBJ databases">
        <authorList>
            <consortium name="Pathogen Informatics"/>
            <person name="Doyle S."/>
        </authorList>
    </citation>
    <scope>NUCLEOTIDE SEQUENCE [LARGE SCALE GENOMIC DNA]</scope>
    <source>
        <strain evidence="3 5">NCTC12022</strain>
    </source>
</reference>
<protein>
    <submittedName>
        <fullName evidence="2">Uncharacterized protein</fullName>
    </submittedName>
</protein>
<sequence>MKTILDIYNSNKLVLLIFICSLIAYFCKKTCPTIENSKFINEILLALITGAIFYLFTSGFTIARQKKVIKNYVIKRYCDIKFDLLSNCLQLHEDKSRKKITKEDRERIKENINNYNIIQEYFTDDVLCNIKTYYPDSNFLKETMFLLNQLKECFIALSAYEFIQVNSRLYERLLHFISWVQNITFLANIDETTSTERGTFDTALELILANVLTGWDMCYGQRKSDDLFELIRDC</sequence>
<evidence type="ECO:0000256" key="1">
    <source>
        <dbReference type="SAM" id="Phobius"/>
    </source>
</evidence>
<dbReference type="EMBL" id="UASS01000004">
    <property type="protein sequence ID" value="SPX59894.1"/>
    <property type="molecule type" value="Genomic_DNA"/>
</dbReference>
<feature type="transmembrane region" description="Helical" evidence="1">
    <location>
        <begin position="39"/>
        <end position="63"/>
    </location>
</feature>
<keyword evidence="4" id="KW-1185">Reference proteome</keyword>
<dbReference type="Proteomes" id="UP000054698">
    <property type="component" value="Unassembled WGS sequence"/>
</dbReference>
<accession>A0A0W0U329</accession>
<keyword evidence="1" id="KW-0472">Membrane</keyword>
<dbReference type="PATRIC" id="fig|453.4.peg.938"/>
<name>A0A0W0U329_9GAMM</name>
<dbReference type="Proteomes" id="UP000251942">
    <property type="component" value="Unassembled WGS sequence"/>
</dbReference>
<gene>
    <name evidence="2" type="ORF">Lfee_0868</name>
    <name evidence="3" type="ORF">NCTC12022_00605</name>
</gene>
<evidence type="ECO:0000313" key="4">
    <source>
        <dbReference type="Proteomes" id="UP000054698"/>
    </source>
</evidence>
<evidence type="ECO:0000313" key="3">
    <source>
        <dbReference type="EMBL" id="SPX59894.1"/>
    </source>
</evidence>
<evidence type="ECO:0000313" key="5">
    <source>
        <dbReference type="Proteomes" id="UP000251942"/>
    </source>
</evidence>